<gene>
    <name evidence="2" type="ORF">Tci_047592</name>
</gene>
<dbReference type="EMBL" id="BKCJ010007116">
    <property type="protein sequence ID" value="GEU75614.1"/>
    <property type="molecule type" value="Genomic_DNA"/>
</dbReference>
<feature type="compositionally biased region" description="Basic and acidic residues" evidence="1">
    <location>
        <begin position="72"/>
        <end position="82"/>
    </location>
</feature>
<evidence type="ECO:0000313" key="2">
    <source>
        <dbReference type="EMBL" id="GEU75614.1"/>
    </source>
</evidence>
<reference evidence="2" key="1">
    <citation type="journal article" date="2019" name="Sci. Rep.">
        <title>Draft genome of Tanacetum cinerariifolium, the natural source of mosquito coil.</title>
        <authorList>
            <person name="Yamashiro T."/>
            <person name="Shiraishi A."/>
            <person name="Satake H."/>
            <person name="Nakayama K."/>
        </authorList>
    </citation>
    <scope>NUCLEOTIDE SEQUENCE</scope>
</reference>
<accession>A0A6L2MTI8</accession>
<proteinExistence type="predicted"/>
<feature type="region of interest" description="Disordered" evidence="1">
    <location>
        <begin position="58"/>
        <end position="103"/>
    </location>
</feature>
<dbReference type="PANTHER" id="PTHR11439">
    <property type="entry name" value="GAG-POL-RELATED RETROTRANSPOSON"/>
    <property type="match status" value="1"/>
</dbReference>
<protein>
    <submittedName>
        <fullName evidence="2">Uncharacterized protein</fullName>
    </submittedName>
</protein>
<dbReference type="PANTHER" id="PTHR11439:SF463">
    <property type="entry name" value="REVERSE TRANSCRIPTASE TY1_COPIA-TYPE DOMAIN-CONTAINING PROTEIN"/>
    <property type="match status" value="1"/>
</dbReference>
<feature type="region of interest" description="Disordered" evidence="1">
    <location>
        <begin position="256"/>
        <end position="290"/>
    </location>
</feature>
<evidence type="ECO:0000256" key="1">
    <source>
        <dbReference type="SAM" id="MobiDB-lite"/>
    </source>
</evidence>
<sequence length="406" mass="46200">ANSACARFQVTPKVSHLYTVKRIFRYLKGQPKLGLWYPKDLPFSLKAYTESDYAGASLDGKSPTRGFGNYSSKEESQEVGKEKKVKNSTTQREGRNDQDEGISFVQKDAEIQGRYSHDTKINTASTSITITTVEPVTTVSTPITTAGISVSTAEPSTLSTTTTTVIKDEDLIITQTLMKMRSKGKMVKPEKPLKKKAQIELDKEIARNLEDHKLAERLQAENQRELTIEESFEEVQKAFDNTMSWINSFVSMDSEGVKDRAEGSKTRAEGSSKRAGEELESDKSKKKKLDEKVEGKISSYHIIRADGSSKRYSSMIQMLQNIYREDLETLWKLVKAKYGNTRPEEAYERVLCGDLKVMFKPNIEKKRYPLTPATITEMLNRKLQADHWNEMCYQLLKLMLKQKKKK</sequence>
<organism evidence="2">
    <name type="scientific">Tanacetum cinerariifolium</name>
    <name type="common">Dalmatian daisy</name>
    <name type="synonym">Chrysanthemum cinerariifolium</name>
    <dbReference type="NCBI Taxonomy" id="118510"/>
    <lineage>
        <taxon>Eukaryota</taxon>
        <taxon>Viridiplantae</taxon>
        <taxon>Streptophyta</taxon>
        <taxon>Embryophyta</taxon>
        <taxon>Tracheophyta</taxon>
        <taxon>Spermatophyta</taxon>
        <taxon>Magnoliopsida</taxon>
        <taxon>eudicotyledons</taxon>
        <taxon>Gunneridae</taxon>
        <taxon>Pentapetalae</taxon>
        <taxon>asterids</taxon>
        <taxon>campanulids</taxon>
        <taxon>Asterales</taxon>
        <taxon>Asteraceae</taxon>
        <taxon>Asteroideae</taxon>
        <taxon>Anthemideae</taxon>
        <taxon>Anthemidinae</taxon>
        <taxon>Tanacetum</taxon>
    </lineage>
</organism>
<name>A0A6L2MTI8_TANCI</name>
<comment type="caution">
    <text evidence="2">The sequence shown here is derived from an EMBL/GenBank/DDBJ whole genome shotgun (WGS) entry which is preliminary data.</text>
</comment>
<feature type="non-terminal residue" evidence="2">
    <location>
        <position position="1"/>
    </location>
</feature>
<dbReference type="AlphaFoldDB" id="A0A6L2MTI8"/>